<proteinExistence type="predicted"/>
<protein>
    <submittedName>
        <fullName evidence="2">Uncharacterized protein</fullName>
    </submittedName>
</protein>
<dbReference type="EMBL" id="CAJOBB010000482">
    <property type="protein sequence ID" value="CAF3689443.1"/>
    <property type="molecule type" value="Genomic_DNA"/>
</dbReference>
<evidence type="ECO:0000313" key="2">
    <source>
        <dbReference type="EMBL" id="CAF3689443.1"/>
    </source>
</evidence>
<accession>A0A818TWL4</accession>
<dbReference type="EMBL" id="CAJNOE010004472">
    <property type="protein sequence ID" value="CAF1512916.1"/>
    <property type="molecule type" value="Genomic_DNA"/>
</dbReference>
<sequence length="79" mass="9543">RPTIVRRNKRLHKYQSTILETKKRERFSKNLFHSSKRLKEELGYDPTYEEILIGQTCIQRHVTEQARRYLSCSSLTNFN</sequence>
<name>A0A818TWL4_9BILA</name>
<comment type="caution">
    <text evidence="2">The sequence shown here is derived from an EMBL/GenBank/DDBJ whole genome shotgun (WGS) entry which is preliminary data.</text>
</comment>
<dbReference type="Proteomes" id="UP000663868">
    <property type="component" value="Unassembled WGS sequence"/>
</dbReference>
<reference evidence="2" key="1">
    <citation type="submission" date="2021-02" db="EMBL/GenBank/DDBJ databases">
        <authorList>
            <person name="Nowell W R."/>
        </authorList>
    </citation>
    <scope>NUCLEOTIDE SEQUENCE</scope>
</reference>
<organism evidence="2 3">
    <name type="scientific">Adineta steineri</name>
    <dbReference type="NCBI Taxonomy" id="433720"/>
    <lineage>
        <taxon>Eukaryota</taxon>
        <taxon>Metazoa</taxon>
        <taxon>Spiralia</taxon>
        <taxon>Gnathifera</taxon>
        <taxon>Rotifera</taxon>
        <taxon>Eurotatoria</taxon>
        <taxon>Bdelloidea</taxon>
        <taxon>Adinetida</taxon>
        <taxon>Adinetidae</taxon>
        <taxon>Adineta</taxon>
    </lineage>
</organism>
<evidence type="ECO:0000313" key="1">
    <source>
        <dbReference type="EMBL" id="CAF1512916.1"/>
    </source>
</evidence>
<dbReference type="AlphaFoldDB" id="A0A818TWL4"/>
<feature type="non-terminal residue" evidence="2">
    <location>
        <position position="1"/>
    </location>
</feature>
<evidence type="ECO:0000313" key="3">
    <source>
        <dbReference type="Proteomes" id="UP000663868"/>
    </source>
</evidence>
<gene>
    <name evidence="1" type="ORF">IZO911_LOCUS45545</name>
    <name evidence="2" type="ORF">KXQ929_LOCUS10246</name>
</gene>
<dbReference type="Proteomes" id="UP000663860">
    <property type="component" value="Unassembled WGS sequence"/>
</dbReference>